<sequence>MSQSGVSPTSSARAVDNYLREMNIIYFRGSQKFRQKDQDPLTGDGNPAEE</sequence>
<protein>
    <submittedName>
        <fullName evidence="2">Uncharacterized protein</fullName>
    </submittedName>
</protein>
<dbReference type="AlphaFoldDB" id="A0AAD8FJ89"/>
<feature type="non-terminal residue" evidence="2">
    <location>
        <position position="50"/>
    </location>
</feature>
<dbReference type="EMBL" id="JASAOG010000013">
    <property type="protein sequence ID" value="KAK0065496.1"/>
    <property type="molecule type" value="Genomic_DNA"/>
</dbReference>
<name>A0AAD8FJ89_BIOPF</name>
<reference evidence="2" key="1">
    <citation type="journal article" date="2023" name="PLoS Negl. Trop. Dis.">
        <title>A genome sequence for Biomphalaria pfeifferi, the major vector snail for the human-infecting parasite Schistosoma mansoni.</title>
        <authorList>
            <person name="Bu L."/>
            <person name="Lu L."/>
            <person name="Laidemitt M.R."/>
            <person name="Zhang S.M."/>
            <person name="Mutuku M."/>
            <person name="Mkoji G."/>
            <person name="Steinauer M."/>
            <person name="Loker E.S."/>
        </authorList>
    </citation>
    <scope>NUCLEOTIDE SEQUENCE</scope>
    <source>
        <strain evidence="2">KasaAsao</strain>
    </source>
</reference>
<dbReference type="Proteomes" id="UP001233172">
    <property type="component" value="Unassembled WGS sequence"/>
</dbReference>
<evidence type="ECO:0000313" key="3">
    <source>
        <dbReference type="Proteomes" id="UP001233172"/>
    </source>
</evidence>
<accession>A0AAD8FJ89</accession>
<comment type="caution">
    <text evidence="2">The sequence shown here is derived from an EMBL/GenBank/DDBJ whole genome shotgun (WGS) entry which is preliminary data.</text>
</comment>
<reference evidence="2" key="2">
    <citation type="submission" date="2023-04" db="EMBL/GenBank/DDBJ databases">
        <authorList>
            <person name="Bu L."/>
            <person name="Lu L."/>
            <person name="Laidemitt M.R."/>
            <person name="Zhang S.M."/>
            <person name="Mutuku M."/>
            <person name="Mkoji G."/>
            <person name="Steinauer M."/>
            <person name="Loker E.S."/>
        </authorList>
    </citation>
    <scope>NUCLEOTIDE SEQUENCE</scope>
    <source>
        <strain evidence="2">KasaAsao</strain>
        <tissue evidence="2">Whole Snail</tissue>
    </source>
</reference>
<keyword evidence="3" id="KW-1185">Reference proteome</keyword>
<organism evidence="2 3">
    <name type="scientific">Biomphalaria pfeifferi</name>
    <name type="common">Bloodfluke planorb</name>
    <name type="synonym">Freshwater snail</name>
    <dbReference type="NCBI Taxonomy" id="112525"/>
    <lineage>
        <taxon>Eukaryota</taxon>
        <taxon>Metazoa</taxon>
        <taxon>Spiralia</taxon>
        <taxon>Lophotrochozoa</taxon>
        <taxon>Mollusca</taxon>
        <taxon>Gastropoda</taxon>
        <taxon>Heterobranchia</taxon>
        <taxon>Euthyneura</taxon>
        <taxon>Panpulmonata</taxon>
        <taxon>Hygrophila</taxon>
        <taxon>Lymnaeoidea</taxon>
        <taxon>Planorbidae</taxon>
        <taxon>Biomphalaria</taxon>
    </lineage>
</organism>
<evidence type="ECO:0000256" key="1">
    <source>
        <dbReference type="SAM" id="MobiDB-lite"/>
    </source>
</evidence>
<feature type="region of interest" description="Disordered" evidence="1">
    <location>
        <begin position="29"/>
        <end position="50"/>
    </location>
</feature>
<proteinExistence type="predicted"/>
<gene>
    <name evidence="2" type="ORF">Bpfe_004929</name>
</gene>
<evidence type="ECO:0000313" key="2">
    <source>
        <dbReference type="EMBL" id="KAK0065496.1"/>
    </source>
</evidence>